<feature type="coiled-coil region" evidence="1">
    <location>
        <begin position="132"/>
        <end position="159"/>
    </location>
</feature>
<keyword evidence="5" id="KW-1185">Reference proteome</keyword>
<comment type="caution">
    <text evidence="4">The sequence shown here is derived from an EMBL/GenBank/DDBJ whole genome shotgun (WGS) entry which is preliminary data.</text>
</comment>
<feature type="non-terminal residue" evidence="4">
    <location>
        <position position="1"/>
    </location>
</feature>
<dbReference type="OrthoDB" id="5836593at2759"/>
<dbReference type="GO" id="GO:0030334">
    <property type="term" value="P:regulation of cell migration"/>
    <property type="evidence" value="ECO:0007669"/>
    <property type="project" value="InterPro"/>
</dbReference>
<dbReference type="PANTHER" id="PTHR15036">
    <property type="entry name" value="PIKACHURIN-LIKE PROTEIN"/>
    <property type="match status" value="1"/>
</dbReference>
<keyword evidence="1" id="KW-0175">Coiled coil</keyword>
<dbReference type="GO" id="GO:0005102">
    <property type="term" value="F:signaling receptor binding"/>
    <property type="evidence" value="ECO:0007669"/>
    <property type="project" value="InterPro"/>
</dbReference>
<dbReference type="PANTHER" id="PTHR15036:SF47">
    <property type="entry name" value="LAMININ SUBUNIT ALPHA-4"/>
    <property type="match status" value="1"/>
</dbReference>
<gene>
    <name evidence="4" type="ORF">Celaphus_00018845</name>
</gene>
<feature type="coiled-coil region" evidence="1">
    <location>
        <begin position="216"/>
        <end position="268"/>
    </location>
</feature>
<evidence type="ECO:0000313" key="4">
    <source>
        <dbReference type="EMBL" id="OWK01315.1"/>
    </source>
</evidence>
<sequence length="344" mass="39162">ESQASRKVQLAQKESMDTINHATQLAEQAHNMRDKIQEISSKMLYYGEEQELSSEEISEKLVLAQKMLEEIRRRQPFLTQRELVDEEADEAHECSPEPVSSARDDEMLSQAESLQRQYNDTRSLFPVVLEQLDDYNAKLSDLQESLDQALNHVRDAEDMNRATAARQRDHEKQHERVREQTEGVNASLRTSSDSLMMPRLTLSELDSIIKNASGIYAEIDGAKNELQRKLSNLSNLSHDLVQEAVDHARNLQQEADELSRNLHSSDMNGLVQKALDASNVYENIANYVSEANETAEQALNITDRIYDAVSGIDTQIIYHKDESENLLNQARELQARADSNSKYT</sequence>
<protein>
    <submittedName>
        <fullName evidence="4">LAMA4</fullName>
    </submittedName>
</protein>
<feature type="region of interest" description="Disordered" evidence="2">
    <location>
        <begin position="161"/>
        <end position="185"/>
    </location>
</feature>
<dbReference type="Proteomes" id="UP000242450">
    <property type="component" value="Chromosome 28"/>
</dbReference>
<feature type="domain" description="Laminin alpha" evidence="3">
    <location>
        <begin position="2"/>
        <end position="209"/>
    </location>
</feature>
<dbReference type="GO" id="GO:0030155">
    <property type="term" value="P:regulation of cell adhesion"/>
    <property type="evidence" value="ECO:0007669"/>
    <property type="project" value="InterPro"/>
</dbReference>
<dbReference type="EMBL" id="MKHE01000028">
    <property type="protein sequence ID" value="OWK01315.1"/>
    <property type="molecule type" value="Genomic_DNA"/>
</dbReference>
<accession>A0A212C5S3</accession>
<evidence type="ECO:0000313" key="5">
    <source>
        <dbReference type="Proteomes" id="UP000242450"/>
    </source>
</evidence>
<evidence type="ECO:0000256" key="1">
    <source>
        <dbReference type="SAM" id="Coils"/>
    </source>
</evidence>
<organism evidence="4 5">
    <name type="scientific">Cervus elaphus hippelaphus</name>
    <name type="common">European red deer</name>
    <dbReference type="NCBI Taxonomy" id="46360"/>
    <lineage>
        <taxon>Eukaryota</taxon>
        <taxon>Metazoa</taxon>
        <taxon>Chordata</taxon>
        <taxon>Craniata</taxon>
        <taxon>Vertebrata</taxon>
        <taxon>Euteleostomi</taxon>
        <taxon>Mammalia</taxon>
        <taxon>Eutheria</taxon>
        <taxon>Laurasiatheria</taxon>
        <taxon>Artiodactyla</taxon>
        <taxon>Ruminantia</taxon>
        <taxon>Pecora</taxon>
        <taxon>Cervidae</taxon>
        <taxon>Cervinae</taxon>
        <taxon>Cervus</taxon>
    </lineage>
</organism>
<dbReference type="InterPro" id="IPR050372">
    <property type="entry name" value="Neurexin-related_CASP"/>
</dbReference>
<dbReference type="GO" id="GO:0045995">
    <property type="term" value="P:regulation of embryonic development"/>
    <property type="evidence" value="ECO:0007669"/>
    <property type="project" value="InterPro"/>
</dbReference>
<reference evidence="4 5" key="1">
    <citation type="journal article" date="2018" name="Mol. Genet. Genomics">
        <title>The red deer Cervus elaphus genome CerEla1.0: sequencing, annotating, genes, and chromosomes.</title>
        <authorList>
            <person name="Bana N.A."/>
            <person name="Nyiri A."/>
            <person name="Nagy J."/>
            <person name="Frank K."/>
            <person name="Nagy T."/>
            <person name="Steger V."/>
            <person name="Schiller M."/>
            <person name="Lakatos P."/>
            <person name="Sugar L."/>
            <person name="Horn P."/>
            <person name="Barta E."/>
            <person name="Orosz L."/>
        </authorList>
    </citation>
    <scope>NUCLEOTIDE SEQUENCE [LARGE SCALE GENOMIC DNA]</scope>
    <source>
        <strain evidence="4">Hungarian</strain>
    </source>
</reference>
<dbReference type="AlphaFoldDB" id="A0A212C5S3"/>
<evidence type="ECO:0000259" key="3">
    <source>
        <dbReference type="Pfam" id="PF06008"/>
    </source>
</evidence>
<evidence type="ECO:0000256" key="2">
    <source>
        <dbReference type="SAM" id="MobiDB-lite"/>
    </source>
</evidence>
<feature type="coiled-coil region" evidence="1">
    <location>
        <begin position="22"/>
        <end position="74"/>
    </location>
</feature>
<dbReference type="Pfam" id="PF06008">
    <property type="entry name" value="Laminin_I"/>
    <property type="match status" value="1"/>
</dbReference>
<proteinExistence type="predicted"/>
<name>A0A212C5S3_CEREH</name>
<dbReference type="InterPro" id="IPR009254">
    <property type="entry name" value="Laminin_aI"/>
</dbReference>
<feature type="region of interest" description="Disordered" evidence="2">
    <location>
        <begin position="85"/>
        <end position="105"/>
    </location>
</feature>
<feature type="compositionally biased region" description="Basic and acidic residues" evidence="2">
    <location>
        <begin position="161"/>
        <end position="181"/>
    </location>
</feature>